<evidence type="ECO:0000313" key="1">
    <source>
        <dbReference type="EMBL" id="TYP93466.1"/>
    </source>
</evidence>
<evidence type="ECO:0000313" key="2">
    <source>
        <dbReference type="Proteomes" id="UP000324595"/>
    </source>
</evidence>
<dbReference type="Proteomes" id="UP000324595">
    <property type="component" value="Unassembled WGS sequence"/>
</dbReference>
<keyword evidence="2" id="KW-1185">Reference proteome</keyword>
<gene>
    <name evidence="1" type="ORF">LX73_1170</name>
</gene>
<protein>
    <submittedName>
        <fullName evidence="1">Uncharacterized protein</fullName>
    </submittedName>
</protein>
<dbReference type="AlphaFoldDB" id="A0A5D3YKI0"/>
<accession>A0A5D3YKI0</accession>
<reference evidence="1 2" key="1">
    <citation type="submission" date="2019-07" db="EMBL/GenBank/DDBJ databases">
        <title>Genomic Encyclopedia of Archaeal and Bacterial Type Strains, Phase II (KMG-II): from individual species to whole genera.</title>
        <authorList>
            <person name="Goeker M."/>
        </authorList>
    </citation>
    <scope>NUCLEOTIDE SEQUENCE [LARGE SCALE GENOMIC DNA]</scope>
    <source>
        <strain evidence="1 2">DSM 21935</strain>
    </source>
</reference>
<organism evidence="1 2">
    <name type="scientific">Fodinibius salinus</name>
    <dbReference type="NCBI Taxonomy" id="860790"/>
    <lineage>
        <taxon>Bacteria</taxon>
        <taxon>Pseudomonadati</taxon>
        <taxon>Balneolota</taxon>
        <taxon>Balneolia</taxon>
        <taxon>Balneolales</taxon>
        <taxon>Balneolaceae</taxon>
        <taxon>Fodinibius</taxon>
    </lineage>
</organism>
<sequence length="95" mass="10462">MTIENLKNTVLIILSSALILGYVSSNNTGTTAKESENLKVTEDIRLYSNGKLVGQWEGIGRGQLEGNTYTFKTERGTFSNEVRISGDFVIKTNTN</sequence>
<comment type="caution">
    <text evidence="1">The sequence shown here is derived from an EMBL/GenBank/DDBJ whole genome shotgun (WGS) entry which is preliminary data.</text>
</comment>
<dbReference type="EMBL" id="VNHY01000002">
    <property type="protein sequence ID" value="TYP93466.1"/>
    <property type="molecule type" value="Genomic_DNA"/>
</dbReference>
<name>A0A5D3YKI0_9BACT</name>
<proteinExistence type="predicted"/>